<comment type="cofactor">
    <cofactor evidence="1">
        <name>FAD</name>
        <dbReference type="ChEBI" id="CHEBI:57692"/>
    </cofactor>
</comment>
<evidence type="ECO:0000256" key="5">
    <source>
        <dbReference type="ARBA" id="ARBA00022827"/>
    </source>
</evidence>
<accession>A0A250ILM7</accession>
<dbReference type="GO" id="GO:0016995">
    <property type="term" value="F:cholesterol oxidase activity"/>
    <property type="evidence" value="ECO:0007669"/>
    <property type="project" value="UniProtKB-EC"/>
</dbReference>
<dbReference type="InterPro" id="IPR036188">
    <property type="entry name" value="FAD/NAD-bd_sf"/>
</dbReference>
<evidence type="ECO:0000256" key="10">
    <source>
        <dbReference type="ARBA" id="ARBA00023235"/>
    </source>
</evidence>
<evidence type="ECO:0000256" key="6">
    <source>
        <dbReference type="ARBA" id="ARBA00023002"/>
    </source>
</evidence>
<name>A0A250ILM7_9BACT</name>
<dbReference type="InterPro" id="IPR000172">
    <property type="entry name" value="GMC_OxRdtase_N"/>
</dbReference>
<dbReference type="EC" id="5.3.3.1" evidence="11"/>
<evidence type="ECO:0000256" key="12">
    <source>
        <dbReference type="ARBA" id="ARBA00049645"/>
    </source>
</evidence>
<evidence type="ECO:0000259" key="16">
    <source>
        <dbReference type="Pfam" id="PF00732"/>
    </source>
</evidence>
<dbReference type="PANTHER" id="PTHR47470">
    <property type="entry name" value="CHOLESTEROL OXIDASE"/>
    <property type="match status" value="1"/>
</dbReference>
<protein>
    <recommendedName>
        <fullName evidence="14">Cholesterol oxidase</fullName>
        <ecNumber evidence="13">1.1.3.6</ecNumber>
        <ecNumber evidence="11">5.3.3.1</ecNumber>
    </recommendedName>
    <alternativeName>
        <fullName evidence="15">Cholesterol isomerase</fullName>
    </alternativeName>
</protein>
<keyword evidence="19" id="KW-1185">Reference proteome</keyword>
<dbReference type="InterPro" id="IPR052542">
    <property type="entry name" value="Cholesterol_Oxidase"/>
</dbReference>
<keyword evidence="9" id="KW-0753">Steroid metabolism</keyword>
<dbReference type="InterPro" id="IPR007867">
    <property type="entry name" value="GMC_OxRtase_C"/>
</dbReference>
<evidence type="ECO:0000256" key="4">
    <source>
        <dbReference type="ARBA" id="ARBA00022630"/>
    </source>
</evidence>
<evidence type="ECO:0000256" key="13">
    <source>
        <dbReference type="ARBA" id="ARBA00049723"/>
    </source>
</evidence>
<evidence type="ECO:0000256" key="15">
    <source>
        <dbReference type="ARBA" id="ARBA00049778"/>
    </source>
</evidence>
<keyword evidence="5" id="KW-0274">FAD</keyword>
<evidence type="ECO:0000256" key="14">
    <source>
        <dbReference type="ARBA" id="ARBA00049744"/>
    </source>
</evidence>
<proteinExistence type="inferred from homology"/>
<dbReference type="AlphaFoldDB" id="A0A250ILM7"/>
<evidence type="ECO:0000256" key="9">
    <source>
        <dbReference type="ARBA" id="ARBA00023221"/>
    </source>
</evidence>
<organism evidence="18 19">
    <name type="scientific">Melittangium boletus DSM 14713</name>
    <dbReference type="NCBI Taxonomy" id="1294270"/>
    <lineage>
        <taxon>Bacteria</taxon>
        <taxon>Pseudomonadati</taxon>
        <taxon>Myxococcota</taxon>
        <taxon>Myxococcia</taxon>
        <taxon>Myxococcales</taxon>
        <taxon>Cystobacterineae</taxon>
        <taxon>Archangiaceae</taxon>
        <taxon>Melittangium</taxon>
    </lineage>
</organism>
<feature type="domain" description="Glucose-methanol-choline oxidoreductase C-terminal" evidence="17">
    <location>
        <begin position="466"/>
        <end position="521"/>
    </location>
</feature>
<dbReference type="Pfam" id="PF13450">
    <property type="entry name" value="NAD_binding_8"/>
    <property type="match status" value="1"/>
</dbReference>
<sequence>MAEVSVDFDCDWLIIGSGFGGSVSALRLTEKGYRVVLLEKGRRLEGKDFPKTNWGLKKWLWMPWLGWRGFFKMTLFRHITVLSGVGVGGGSLVYANTLPQPTDDFFQAPSWTALADWKKELAPHYDTARRMLGATVNPLRTLPDDIIQQVGKELGRENFQPSTVAVYFGQPGVTVPDPYFQGEGPERTGCNACGGCMTGCRFNAKNSLDKNYLYLAEKRGLSLHADTEVTWVRPLPEGGYEVAALEGTSRVSRRERRFTARQVVFAGGVLGSVELLLKLKASPEGLPRLSERLGDGVRTNSEALIGVVAGKGLRDKDLSKGIAIGSILHTDAHSHLEPVRYADGSNFFRMLMAPHVSGATVFSRLARVLGLFVRHPLKFLRPWFKRDFARQSMILLYMRTLDGHLRMRRGRSVLTGGRLGLMTGLQEGPAPTAHMPEATDLARRVARKLDGLPMTLASETVLGIPTTAHILGGCCMGNSPETGVIDTQHRLFGYPGLYVVDGSAISANPGVNPSLTITALAERAMSFIPARKQVSAGEEMTRAAMGGTPSRL</sequence>
<evidence type="ECO:0000313" key="19">
    <source>
        <dbReference type="Proteomes" id="UP000217289"/>
    </source>
</evidence>
<comment type="pathway">
    <text evidence="12">Steroid metabolism; cholesterol degradation.</text>
</comment>
<dbReference type="EMBL" id="CP022163">
    <property type="protein sequence ID" value="ATB32077.1"/>
    <property type="molecule type" value="Genomic_DNA"/>
</dbReference>
<evidence type="ECO:0000256" key="7">
    <source>
        <dbReference type="ARBA" id="ARBA00023098"/>
    </source>
</evidence>
<feature type="domain" description="Glucose-methanol-choline oxidoreductase N-terminal" evidence="16">
    <location>
        <begin position="188"/>
        <end position="277"/>
    </location>
</feature>
<comment type="similarity">
    <text evidence="2">Belongs to the GMC oxidoreductase family.</text>
</comment>
<keyword evidence="4" id="KW-0285">Flavoprotein</keyword>
<dbReference type="Gene3D" id="3.50.50.60">
    <property type="entry name" value="FAD/NAD(P)-binding domain"/>
    <property type="match status" value="3"/>
</dbReference>
<dbReference type="GO" id="GO:0050660">
    <property type="term" value="F:flavin adenine dinucleotide binding"/>
    <property type="evidence" value="ECO:0007669"/>
    <property type="project" value="InterPro"/>
</dbReference>
<gene>
    <name evidence="18" type="ORF">MEBOL_005553</name>
</gene>
<evidence type="ECO:0000256" key="2">
    <source>
        <dbReference type="ARBA" id="ARBA00010790"/>
    </source>
</evidence>
<evidence type="ECO:0000256" key="1">
    <source>
        <dbReference type="ARBA" id="ARBA00001974"/>
    </source>
</evidence>
<dbReference type="GO" id="GO:0004769">
    <property type="term" value="F:steroid Delta-isomerase activity"/>
    <property type="evidence" value="ECO:0007669"/>
    <property type="project" value="UniProtKB-EC"/>
</dbReference>
<dbReference type="Pfam" id="PF00732">
    <property type="entry name" value="GMC_oxred_N"/>
    <property type="match status" value="1"/>
</dbReference>
<dbReference type="EC" id="1.1.3.6" evidence="13"/>
<dbReference type="SUPFAM" id="SSF51905">
    <property type="entry name" value="FAD/NAD(P)-binding domain"/>
    <property type="match status" value="1"/>
</dbReference>
<dbReference type="Proteomes" id="UP000217289">
    <property type="component" value="Chromosome"/>
</dbReference>
<keyword evidence="8" id="KW-1207">Sterol metabolism</keyword>
<reference evidence="18 19" key="1">
    <citation type="submission" date="2017-06" db="EMBL/GenBank/DDBJ databases">
        <authorList>
            <person name="Kim H.J."/>
            <person name="Triplett B.A."/>
        </authorList>
    </citation>
    <scope>NUCLEOTIDE SEQUENCE [LARGE SCALE GENOMIC DNA]</scope>
    <source>
        <strain evidence="18 19">DSM 14713</strain>
    </source>
</reference>
<dbReference type="Pfam" id="PF05199">
    <property type="entry name" value="GMC_oxred_C"/>
    <property type="match status" value="1"/>
</dbReference>
<dbReference type="GO" id="GO:0008203">
    <property type="term" value="P:cholesterol metabolic process"/>
    <property type="evidence" value="ECO:0007669"/>
    <property type="project" value="UniProtKB-KW"/>
</dbReference>
<evidence type="ECO:0000256" key="11">
    <source>
        <dbReference type="ARBA" id="ARBA00038856"/>
    </source>
</evidence>
<dbReference type="PANTHER" id="PTHR47470:SF1">
    <property type="entry name" value="FAD-DEPENDENT OXIDOREDUCTASE 2 FAD BINDING DOMAIN-CONTAINING PROTEIN"/>
    <property type="match status" value="1"/>
</dbReference>
<keyword evidence="3" id="KW-0153">Cholesterol metabolism</keyword>
<evidence type="ECO:0000313" key="18">
    <source>
        <dbReference type="EMBL" id="ATB32077.1"/>
    </source>
</evidence>
<evidence type="ECO:0000256" key="8">
    <source>
        <dbReference type="ARBA" id="ARBA00023166"/>
    </source>
</evidence>
<evidence type="ECO:0000256" key="3">
    <source>
        <dbReference type="ARBA" id="ARBA00022548"/>
    </source>
</evidence>
<evidence type="ECO:0000259" key="17">
    <source>
        <dbReference type="Pfam" id="PF05199"/>
    </source>
</evidence>
<keyword evidence="7" id="KW-0443">Lipid metabolism</keyword>
<keyword evidence="10" id="KW-0413">Isomerase</keyword>
<keyword evidence="6" id="KW-0560">Oxidoreductase</keyword>
<dbReference type="KEGG" id="mbd:MEBOL_005553"/>